<dbReference type="EMBL" id="BLAE01000012">
    <property type="protein sequence ID" value="GES08766.1"/>
    <property type="molecule type" value="Genomic_DNA"/>
</dbReference>
<dbReference type="Gene3D" id="3.40.50.300">
    <property type="entry name" value="P-loop containing nucleotide triphosphate hydrolases"/>
    <property type="match status" value="1"/>
</dbReference>
<dbReference type="InterPro" id="IPR027417">
    <property type="entry name" value="P-loop_NTPase"/>
</dbReference>
<protein>
    <recommendedName>
        <fullName evidence="3">AAA+ ATPase domain-containing protein</fullName>
    </recommendedName>
</protein>
<name>A0A5M3WJG4_9ACTN</name>
<comment type="caution">
    <text evidence="1">The sequence shown here is derived from an EMBL/GenBank/DDBJ whole genome shotgun (WGS) entry which is preliminary data.</text>
</comment>
<dbReference type="SUPFAM" id="SSF52540">
    <property type="entry name" value="P-loop containing nucleoside triphosphate hydrolases"/>
    <property type="match status" value="1"/>
</dbReference>
<dbReference type="Proteomes" id="UP000331127">
    <property type="component" value="Unassembled WGS sequence"/>
</dbReference>
<reference evidence="1 2" key="1">
    <citation type="submission" date="2019-10" db="EMBL/GenBank/DDBJ databases">
        <title>Whole genome shotgun sequence of Acrocarpospora macrocephala NBRC 16266.</title>
        <authorList>
            <person name="Ichikawa N."/>
            <person name="Kimura A."/>
            <person name="Kitahashi Y."/>
            <person name="Komaki H."/>
            <person name="Oguchi A."/>
        </authorList>
    </citation>
    <scope>NUCLEOTIDE SEQUENCE [LARGE SCALE GENOMIC DNA]</scope>
    <source>
        <strain evidence="1 2">NBRC 16266</strain>
    </source>
</reference>
<dbReference type="RefSeq" id="WP_155354365.1">
    <property type="nucleotide sequence ID" value="NZ_BAAAHL010000060.1"/>
</dbReference>
<evidence type="ECO:0000313" key="2">
    <source>
        <dbReference type="Proteomes" id="UP000331127"/>
    </source>
</evidence>
<keyword evidence="2" id="KW-1185">Reference proteome</keyword>
<proteinExistence type="predicted"/>
<accession>A0A5M3WJG4</accession>
<evidence type="ECO:0008006" key="3">
    <source>
        <dbReference type="Google" id="ProtNLM"/>
    </source>
</evidence>
<dbReference type="AlphaFoldDB" id="A0A5M3WJG4"/>
<gene>
    <name evidence="1" type="ORF">Amac_023620</name>
</gene>
<evidence type="ECO:0000313" key="1">
    <source>
        <dbReference type="EMBL" id="GES08766.1"/>
    </source>
</evidence>
<dbReference type="OrthoDB" id="5171766at2"/>
<sequence>MSEKPAPIRCPVCLDSFPWNTDGADLYELDSETLQYRLINMANLRDPHKRDYRLRSAFIRCPNPSQDTGTHFLPVLYGRYGRPLVIGFVGASRTGKTHLLAAMIGEIEAGNLQRYGLSAVPLDQIRHRDFLREKVHPLYDGERLAYTAPSDLPEFVDAMVFSRTGDTGGHPVAFFDLSGEQLTRVGRGERFLAAADALIFVVDPEKSLRLPGFATKPSDLGDLAFGNVLDQLFRQDAILDIPAVIVVSKSDVLRFMHPVDRWLAQTNPGGALDAELLRMESRDVYAFLHQHGAQGWLLPTARCRRCTLHFASATGGRHTNGRYLRQVRPQRVLEPLVAVLAMTGVITGPEAEAVGR</sequence>
<organism evidence="1 2">
    <name type="scientific">Acrocarpospora macrocephala</name>
    <dbReference type="NCBI Taxonomy" id="150177"/>
    <lineage>
        <taxon>Bacteria</taxon>
        <taxon>Bacillati</taxon>
        <taxon>Actinomycetota</taxon>
        <taxon>Actinomycetes</taxon>
        <taxon>Streptosporangiales</taxon>
        <taxon>Streptosporangiaceae</taxon>
        <taxon>Acrocarpospora</taxon>
    </lineage>
</organism>